<evidence type="ECO:0000313" key="3">
    <source>
        <dbReference type="EMBL" id="BAX82087.1"/>
    </source>
</evidence>
<reference evidence="3 4" key="1">
    <citation type="journal article" date="2018" name="Mar. Genomics">
        <title>Complete genome sequence of Marinifilaceae bacterium strain SPP2, isolated from the Antarctic marine sediment.</title>
        <authorList>
            <person name="Watanabe M."/>
            <person name="Kojima H."/>
            <person name="Fukui M."/>
        </authorList>
    </citation>
    <scope>NUCLEOTIDE SEQUENCE [LARGE SCALE GENOMIC DNA]</scope>
    <source>
        <strain evidence="3 4">SPP2</strain>
    </source>
</reference>
<accession>A0A1Y1CNV5</accession>
<dbReference type="RefSeq" id="WP_096432090.1">
    <property type="nucleotide sequence ID" value="NZ_AP018042.1"/>
</dbReference>
<evidence type="ECO:0008006" key="5">
    <source>
        <dbReference type="Google" id="ProtNLM"/>
    </source>
</evidence>
<gene>
    <name evidence="3" type="ORF">ALGA_3795</name>
</gene>
<keyword evidence="4" id="KW-1185">Reference proteome</keyword>
<dbReference type="EMBL" id="AP018042">
    <property type="protein sequence ID" value="BAX82087.1"/>
    <property type="molecule type" value="Genomic_DNA"/>
</dbReference>
<protein>
    <recommendedName>
        <fullName evidence="5">DUF3592 domain-containing protein</fullName>
    </recommendedName>
</protein>
<name>A0A1Y1CNV5_9BACT</name>
<proteinExistence type="predicted"/>
<keyword evidence="2" id="KW-1133">Transmembrane helix</keyword>
<evidence type="ECO:0000313" key="4">
    <source>
        <dbReference type="Proteomes" id="UP000218267"/>
    </source>
</evidence>
<dbReference type="OrthoDB" id="1119055at2"/>
<feature type="region of interest" description="Disordered" evidence="1">
    <location>
        <begin position="128"/>
        <end position="149"/>
    </location>
</feature>
<sequence length="149" mass="17130">MKLSGSKFLIITILILLIPIYGNWKLIVSGEKTEGVVVKIIEEKSGMLLSFYSVIAYEANQKKYVLRGPENVEYPIGKKFQILHSKEDPQDAIIFSIKGFYFNKYASVSVVLFILWIAFYLSFSPKSENRDSEKQKKNSNNKTPRKKLL</sequence>
<keyword evidence="2" id="KW-0472">Membrane</keyword>
<evidence type="ECO:0000256" key="2">
    <source>
        <dbReference type="SAM" id="Phobius"/>
    </source>
</evidence>
<feature type="transmembrane region" description="Helical" evidence="2">
    <location>
        <begin position="105"/>
        <end position="123"/>
    </location>
</feature>
<dbReference type="Proteomes" id="UP000218267">
    <property type="component" value="Chromosome"/>
</dbReference>
<reference evidence="4" key="2">
    <citation type="journal article" date="2020" name="Antonie Van Leeuwenhoek">
        <title>Labilibaculum antarcticum sp. nov., a novel facultative anaerobic, psychrotorelant bacterium isolated from marine sediment of Antarctica.</title>
        <authorList>
            <person name="Watanabe M."/>
            <person name="Kojima H."/>
            <person name="Fukui M."/>
        </authorList>
    </citation>
    <scope>NUCLEOTIDE SEQUENCE [LARGE SCALE GENOMIC DNA]</scope>
    <source>
        <strain evidence="4">SPP2</strain>
    </source>
</reference>
<feature type="compositionally biased region" description="Basic residues" evidence="1">
    <location>
        <begin position="137"/>
        <end position="149"/>
    </location>
</feature>
<organism evidence="3 4">
    <name type="scientific">Labilibaculum antarcticum</name>
    <dbReference type="NCBI Taxonomy" id="1717717"/>
    <lineage>
        <taxon>Bacteria</taxon>
        <taxon>Pseudomonadati</taxon>
        <taxon>Bacteroidota</taxon>
        <taxon>Bacteroidia</taxon>
        <taxon>Marinilabiliales</taxon>
        <taxon>Marinifilaceae</taxon>
        <taxon>Labilibaculum</taxon>
    </lineage>
</organism>
<evidence type="ECO:0000256" key="1">
    <source>
        <dbReference type="SAM" id="MobiDB-lite"/>
    </source>
</evidence>
<dbReference type="KEGG" id="mbas:ALGA_3795"/>
<dbReference type="AlphaFoldDB" id="A0A1Y1CNV5"/>
<keyword evidence="2" id="KW-0812">Transmembrane</keyword>